<dbReference type="OrthoDB" id="445362at2759"/>
<comment type="caution">
    <text evidence="3">The sequence shown here is derived from an EMBL/GenBank/DDBJ whole genome shotgun (WGS) entry which is preliminary data.</text>
</comment>
<dbReference type="GO" id="GO:0006897">
    <property type="term" value="P:endocytosis"/>
    <property type="evidence" value="ECO:0007669"/>
    <property type="project" value="TreeGrafter"/>
</dbReference>
<dbReference type="PANTHER" id="PTHR13357">
    <property type="entry name" value="SH3 ADAPTER PROTEIN SPIN90 NCK INTERACTING PROTEIN WITH SH3 DOMAIN"/>
    <property type="match status" value="1"/>
</dbReference>
<evidence type="ECO:0000313" key="3">
    <source>
        <dbReference type="EMBL" id="KAH3680939.1"/>
    </source>
</evidence>
<dbReference type="PANTHER" id="PTHR13357:SF1">
    <property type="entry name" value="NCK-INTERACTING PROTEIN WITH SH3 DOMAIN"/>
    <property type="match status" value="1"/>
</dbReference>
<feature type="region of interest" description="Disordered" evidence="1">
    <location>
        <begin position="410"/>
        <end position="434"/>
    </location>
</feature>
<dbReference type="GO" id="GO:0030479">
    <property type="term" value="C:actin cortical patch"/>
    <property type="evidence" value="ECO:0007669"/>
    <property type="project" value="TreeGrafter"/>
</dbReference>
<dbReference type="GO" id="GO:0000147">
    <property type="term" value="P:actin cortical patch assembly"/>
    <property type="evidence" value="ECO:0007669"/>
    <property type="project" value="TreeGrafter"/>
</dbReference>
<evidence type="ECO:0000256" key="1">
    <source>
        <dbReference type="SAM" id="MobiDB-lite"/>
    </source>
</evidence>
<evidence type="ECO:0000313" key="4">
    <source>
        <dbReference type="Proteomes" id="UP000769528"/>
    </source>
</evidence>
<sequence length="434" mass="50929">MSDDQFIFQDEEEFWTYIQNSLRCENIHVQDLVNNGFTKFVKCVSDHFNIHINDDQQLYRCGLYLINSELYESNKQFCIAKSLSILNIEGDLIPIKFKYLLSYLLLLDTKNDSSILNILQDYQGFKIIYQNVYEIFQKLALIEDDNNSNINDGLIKLWKKSATIQLDILFQLCKYLSIPLDDLQIIDEFFINYIFESLIVAYSEQDIFNASKFKIILAINEQLMINDNGNNINSKQKLRNIVFEIIKTHHQTSRNFNECLLVYFNREEDHCLQIMISKLLYLILMDKSTADLFYNNDLNVLIDVLIRELTDLSEDQEFIRNTYLRVLYPLLQTEQIVNSQYKREKLKSLLLYLSGQESTFWKLSDQTKRLALKCMSIPWLFQDTINNSNNNGEKLESILNSSNTSLESISQSSLNSISKKNPPPLPLPRKSYSR</sequence>
<dbReference type="AlphaFoldDB" id="A0A9P8Q180"/>
<dbReference type="GO" id="GO:0071933">
    <property type="term" value="F:Arp2/3 complex binding"/>
    <property type="evidence" value="ECO:0007669"/>
    <property type="project" value="TreeGrafter"/>
</dbReference>
<keyword evidence="4" id="KW-1185">Reference proteome</keyword>
<organism evidence="3 4">
    <name type="scientific">Wickerhamomyces mucosus</name>
    <dbReference type="NCBI Taxonomy" id="1378264"/>
    <lineage>
        <taxon>Eukaryota</taxon>
        <taxon>Fungi</taxon>
        <taxon>Dikarya</taxon>
        <taxon>Ascomycota</taxon>
        <taxon>Saccharomycotina</taxon>
        <taxon>Saccharomycetes</taxon>
        <taxon>Phaffomycetales</taxon>
        <taxon>Wickerhamomycetaceae</taxon>
        <taxon>Wickerhamomyces</taxon>
    </lineage>
</organism>
<proteinExistence type="predicted"/>
<dbReference type="Pfam" id="PF09431">
    <property type="entry name" value="SPIN90_LRD"/>
    <property type="match status" value="1"/>
</dbReference>
<dbReference type="InterPro" id="IPR030125">
    <property type="entry name" value="SPIN90/Ldb17"/>
</dbReference>
<reference evidence="3" key="1">
    <citation type="journal article" date="2021" name="Open Biol.">
        <title>Shared evolutionary footprints suggest mitochondrial oxidative damage underlies multiple complex I losses in fungi.</title>
        <authorList>
            <person name="Schikora-Tamarit M.A."/>
            <person name="Marcet-Houben M."/>
            <person name="Nosek J."/>
            <person name="Gabaldon T."/>
        </authorList>
    </citation>
    <scope>NUCLEOTIDE SEQUENCE</scope>
    <source>
        <strain evidence="3">CBS6341</strain>
    </source>
</reference>
<dbReference type="Proteomes" id="UP000769528">
    <property type="component" value="Unassembled WGS sequence"/>
</dbReference>
<dbReference type="GO" id="GO:0051666">
    <property type="term" value="P:actin cortical patch localization"/>
    <property type="evidence" value="ECO:0007669"/>
    <property type="project" value="TreeGrafter"/>
</dbReference>
<evidence type="ECO:0000259" key="2">
    <source>
        <dbReference type="Pfam" id="PF09431"/>
    </source>
</evidence>
<accession>A0A9P8Q180</accession>
<reference evidence="3" key="2">
    <citation type="submission" date="2021-01" db="EMBL/GenBank/DDBJ databases">
        <authorList>
            <person name="Schikora-Tamarit M.A."/>
        </authorList>
    </citation>
    <scope>NUCLEOTIDE SEQUENCE</scope>
    <source>
        <strain evidence="3">CBS6341</strain>
    </source>
</reference>
<feature type="domain" description="SPIN90/Ldb17 leucine-rich" evidence="2">
    <location>
        <begin position="206"/>
        <end position="345"/>
    </location>
</feature>
<gene>
    <name evidence="3" type="ORF">WICMUC_000082</name>
</gene>
<dbReference type="EMBL" id="JAEUBF010000026">
    <property type="protein sequence ID" value="KAH3680939.1"/>
    <property type="molecule type" value="Genomic_DNA"/>
</dbReference>
<name>A0A9P8Q180_9ASCO</name>
<dbReference type="InterPro" id="IPR018556">
    <property type="entry name" value="SPIN90/Ldb17_LRD"/>
</dbReference>
<protein>
    <recommendedName>
        <fullName evidence="2">SPIN90/Ldb17 leucine-rich domain-containing protein</fullName>
    </recommendedName>
</protein>